<dbReference type="Proteomes" id="UP000658733">
    <property type="component" value="Unassembled WGS sequence"/>
</dbReference>
<evidence type="ECO:0000313" key="2">
    <source>
        <dbReference type="Proteomes" id="UP000658733"/>
    </source>
</evidence>
<organism evidence="1 2">
    <name type="scientific">Methanobrevibacter arboriphilus</name>
    <dbReference type="NCBI Taxonomy" id="39441"/>
    <lineage>
        <taxon>Archaea</taxon>
        <taxon>Methanobacteriati</taxon>
        <taxon>Methanobacteriota</taxon>
        <taxon>Methanomada group</taxon>
        <taxon>Methanobacteria</taxon>
        <taxon>Methanobacteriales</taxon>
        <taxon>Methanobacteriaceae</taxon>
        <taxon>Methanobrevibacter</taxon>
    </lineage>
</organism>
<dbReference type="RefSeq" id="WP_278522934.1">
    <property type="nucleotide sequence ID" value="NZ_JADIIN010000043.1"/>
</dbReference>
<dbReference type="AlphaFoldDB" id="A0A843ACX6"/>
<accession>A0A843ACX6</accession>
<reference evidence="1" key="1">
    <citation type="submission" date="2020-10" db="EMBL/GenBank/DDBJ databases">
        <title>Dehalococcoides mccartyi of a TCE/Cr reducing biochatode.</title>
        <authorList>
            <person name="Matturro B."/>
        </authorList>
    </citation>
    <scope>NUCLEOTIDE SEQUENCE</scope>
    <source>
        <strain evidence="1">Bin4</strain>
    </source>
</reference>
<evidence type="ECO:0000313" key="1">
    <source>
        <dbReference type="EMBL" id="MBF4468842.1"/>
    </source>
</evidence>
<sequence>MYDKCPHCGHEYSYGDLHTAWNYFDSHFFIFDCWECCKKLKVEVEYPKPMFFIMKEEES</sequence>
<proteinExistence type="predicted"/>
<dbReference type="EMBL" id="JADIIN010000043">
    <property type="protein sequence ID" value="MBF4468842.1"/>
    <property type="molecule type" value="Genomic_DNA"/>
</dbReference>
<gene>
    <name evidence="1" type="ORF">ISP01_05490</name>
</gene>
<protein>
    <submittedName>
        <fullName evidence="1">Uncharacterized protein</fullName>
    </submittedName>
</protein>
<comment type="caution">
    <text evidence="1">The sequence shown here is derived from an EMBL/GenBank/DDBJ whole genome shotgun (WGS) entry which is preliminary data.</text>
</comment>
<name>A0A843ACX6_METAZ</name>